<dbReference type="PATRIC" id="fig|1121448.10.peg.2037"/>
<dbReference type="RefSeq" id="WP_021760763.1">
    <property type="nucleotide sequence ID" value="NC_022444.1"/>
</dbReference>
<proteinExistence type="predicted"/>
<dbReference type="KEGG" id="dgg:DGI_2083"/>
<reference evidence="2" key="2">
    <citation type="submission" date="2013-07" db="EMBL/GenBank/DDBJ databases">
        <authorList>
            <person name="Morais-Silva F.O."/>
            <person name="Rezende A.M."/>
            <person name="Pimentel C."/>
            <person name="Resende D.M."/>
            <person name="Santos C.I."/>
            <person name="Clemente C."/>
            <person name="de Oliveira L.M."/>
            <person name="da Silva S.M."/>
            <person name="Costa D.A."/>
            <person name="Varela-Raposo A."/>
            <person name="Horacio E.C.A."/>
            <person name="Matos M."/>
            <person name="Flores O."/>
            <person name="Ruiz J.C."/>
            <person name="Rodrigues-Pousada C."/>
        </authorList>
    </citation>
    <scope>NUCLEOTIDE SEQUENCE [LARGE SCALE GENOMIC DNA]</scope>
    <source>
        <strain evidence="2">ATCC 19364 / DSM 1382 / NCIMB 9332 / VKM B-1759</strain>
    </source>
</reference>
<keyword evidence="2" id="KW-1185">Reference proteome</keyword>
<organism evidence="1 2">
    <name type="scientific">Megalodesulfovibrio gigas (strain ATCC 19364 / DSM 1382 / NCIMB 9332 / VKM B-1759)</name>
    <name type="common">Desulfovibrio gigas</name>
    <dbReference type="NCBI Taxonomy" id="1121448"/>
    <lineage>
        <taxon>Bacteria</taxon>
        <taxon>Pseudomonadati</taxon>
        <taxon>Thermodesulfobacteriota</taxon>
        <taxon>Desulfovibrionia</taxon>
        <taxon>Desulfovibrionales</taxon>
        <taxon>Desulfovibrionaceae</taxon>
        <taxon>Megalodesulfovibrio</taxon>
    </lineage>
</organism>
<dbReference type="EMBL" id="CP006585">
    <property type="protein sequence ID" value="AGW13850.1"/>
    <property type="molecule type" value="Genomic_DNA"/>
</dbReference>
<accession>T2GB85</accession>
<evidence type="ECO:0000313" key="2">
    <source>
        <dbReference type="Proteomes" id="UP000016587"/>
    </source>
</evidence>
<name>T2GB85_MEGG1</name>
<sequence>MNDQGTKKRKVSEEEINNFAHALVDKFKDKNDNDEIYHSEISGQFNVSSSVVDKIYIRAIALGLPKLILKQKEKKNDSTENPFINDRMSIMIGKSVINRLNEQIENDKFEVKDEFKVELDDDKIVLTRIKN</sequence>
<reference evidence="1 2" key="1">
    <citation type="journal article" date="2013" name="J. Bacteriol.">
        <title>Roles of HynAB and Ech, the only two hydrogenases found in the model sulfate reducer Desulfovibrio gigas.</title>
        <authorList>
            <person name="Morais-Silva F.O."/>
            <person name="Santos C.I."/>
            <person name="Rodrigues R."/>
            <person name="Pereira I.A."/>
            <person name="Rodrigues-Pousada C."/>
        </authorList>
    </citation>
    <scope>NUCLEOTIDE SEQUENCE [LARGE SCALE GENOMIC DNA]</scope>
    <source>
        <strain evidence="2">ATCC 19364 / DSM 1382 / NCIMB 9332 / VKM B-1759</strain>
    </source>
</reference>
<dbReference type="eggNOG" id="ENOG5031EN5">
    <property type="taxonomic scope" value="Bacteria"/>
</dbReference>
<dbReference type="HOGENOM" id="CLU_1924174_0_0_7"/>
<gene>
    <name evidence="1" type="ORF">DGI_2083</name>
</gene>
<dbReference type="AlphaFoldDB" id="T2GB85"/>
<protein>
    <submittedName>
        <fullName evidence="1">Uncharacterized protein</fullName>
    </submittedName>
</protein>
<dbReference type="Proteomes" id="UP000016587">
    <property type="component" value="Chromosome"/>
</dbReference>
<evidence type="ECO:0000313" key="1">
    <source>
        <dbReference type="EMBL" id="AGW13850.1"/>
    </source>
</evidence>